<protein>
    <submittedName>
        <fullName evidence="5">Serine/threonine protein kinase</fullName>
    </submittedName>
</protein>
<evidence type="ECO:0000313" key="5">
    <source>
        <dbReference type="EMBL" id="BAY53595.1"/>
    </source>
</evidence>
<dbReference type="GO" id="GO:0004674">
    <property type="term" value="F:protein serine/threonine kinase activity"/>
    <property type="evidence" value="ECO:0007669"/>
    <property type="project" value="UniProtKB-KW"/>
</dbReference>
<dbReference type="SMART" id="SM00220">
    <property type="entry name" value="S_TKc"/>
    <property type="match status" value="1"/>
</dbReference>
<dbReference type="GO" id="GO:0005524">
    <property type="term" value="F:ATP binding"/>
    <property type="evidence" value="ECO:0007669"/>
    <property type="project" value="UniProtKB-KW"/>
</dbReference>
<dbReference type="PROSITE" id="PS00108">
    <property type="entry name" value="PROTEIN_KINASE_ST"/>
    <property type="match status" value="1"/>
</dbReference>
<proteinExistence type="predicted"/>
<dbReference type="Proteomes" id="UP000217895">
    <property type="component" value="Chromosome"/>
</dbReference>
<dbReference type="Gene3D" id="1.10.510.10">
    <property type="entry name" value="Transferase(Phosphotransferase) domain 1"/>
    <property type="match status" value="1"/>
</dbReference>
<evidence type="ECO:0000256" key="3">
    <source>
        <dbReference type="SAM" id="Phobius"/>
    </source>
</evidence>
<sequence length="451" mass="51643">MTMLGGFGSMLTAGQTLYDRYQLQEKLGQSAGRQTWLALDLNAQSEPIVLKLLAFGAEMQWEDLKLFERESQVLRQIDHPRIPKCRDSFSIDDRILWFGLVQDYIPGTSLKELVQDGKRFTEEEVRKFAIAVLEILRDLHQLNPPLLHRDIKPSNLILGKDEQIYLIDFGAVQDHVPIEGGTFTVVGTYGYTSIEQFGGRAVAASDLYALGTTLIHLLTGTAPADLPQRYLKLQWRDRVTLTPAFADWIDRLSHPDVEQRFQTANEAIQALHLAGESAFGAVERPKNTRVQLQRSKKRLEIVIPQQNQQEESVFEMFGLLMAGVALPALMFSLPMFMMLLVFGVMSASVWVLLFALIVFLIFISPSFQRTYVKFDRKEFAVETQRFRAMSNRMTGKTRHIRDVRRDNGKITITSGPYRDGYHLHQFGEELTDFEQAWVLKEIRSWLKLKAE</sequence>
<dbReference type="InterPro" id="IPR008271">
    <property type="entry name" value="Ser/Thr_kinase_AS"/>
</dbReference>
<keyword evidence="5" id="KW-0723">Serine/threonine-protein kinase</keyword>
<dbReference type="PROSITE" id="PS50011">
    <property type="entry name" value="PROTEIN_KINASE_DOM"/>
    <property type="match status" value="1"/>
</dbReference>
<organism evidence="5 6">
    <name type="scientific">Leptolyngbya boryana NIES-2135</name>
    <dbReference type="NCBI Taxonomy" id="1973484"/>
    <lineage>
        <taxon>Bacteria</taxon>
        <taxon>Bacillati</taxon>
        <taxon>Cyanobacteriota</taxon>
        <taxon>Cyanophyceae</taxon>
        <taxon>Leptolyngbyales</taxon>
        <taxon>Leptolyngbyaceae</taxon>
        <taxon>Leptolyngbya group</taxon>
        <taxon>Leptolyngbya</taxon>
    </lineage>
</organism>
<evidence type="ECO:0000313" key="6">
    <source>
        <dbReference type="Proteomes" id="UP000217895"/>
    </source>
</evidence>
<dbReference type="CDD" id="cd14014">
    <property type="entry name" value="STKc_PknB_like"/>
    <property type="match status" value="1"/>
</dbReference>
<keyword evidence="3" id="KW-0812">Transmembrane</keyword>
<keyword evidence="5" id="KW-0418">Kinase</keyword>
<keyword evidence="6" id="KW-1185">Reference proteome</keyword>
<keyword evidence="2" id="KW-0067">ATP-binding</keyword>
<gene>
    <name evidence="5" type="ORF">NIES2135_04010</name>
</gene>
<feature type="domain" description="Protein kinase" evidence="4">
    <location>
        <begin position="21"/>
        <end position="279"/>
    </location>
</feature>
<reference evidence="5 6" key="1">
    <citation type="submission" date="2017-06" db="EMBL/GenBank/DDBJ databases">
        <title>Genome sequencing of cyanobaciteial culture collection at National Institute for Environmental Studies (NIES).</title>
        <authorList>
            <person name="Hirose Y."/>
            <person name="Shimura Y."/>
            <person name="Fujisawa T."/>
            <person name="Nakamura Y."/>
            <person name="Kawachi M."/>
        </authorList>
    </citation>
    <scope>NUCLEOTIDE SEQUENCE [LARGE SCALE GENOMIC DNA]</scope>
    <source>
        <strain evidence="5 6">NIES-2135</strain>
    </source>
</reference>
<evidence type="ECO:0000259" key="4">
    <source>
        <dbReference type="PROSITE" id="PS50011"/>
    </source>
</evidence>
<accession>A0A1Z4J9Y1</accession>
<feature type="transmembrane region" description="Helical" evidence="3">
    <location>
        <begin position="339"/>
        <end position="363"/>
    </location>
</feature>
<evidence type="ECO:0000256" key="1">
    <source>
        <dbReference type="ARBA" id="ARBA00022741"/>
    </source>
</evidence>
<dbReference type="PANTHER" id="PTHR24363">
    <property type="entry name" value="SERINE/THREONINE PROTEIN KINASE"/>
    <property type="match status" value="1"/>
</dbReference>
<dbReference type="PANTHER" id="PTHR24363:SF7">
    <property type="entry name" value="SERINE_THREONINE-PROTEIN KINASE-LIKE PROTEIN E"/>
    <property type="match status" value="1"/>
</dbReference>
<name>A0A1Z4J9Y1_LEPBY</name>
<dbReference type="InterPro" id="IPR000719">
    <property type="entry name" value="Prot_kinase_dom"/>
</dbReference>
<keyword evidence="3" id="KW-0472">Membrane</keyword>
<keyword evidence="3" id="KW-1133">Transmembrane helix</keyword>
<keyword evidence="1" id="KW-0547">Nucleotide-binding</keyword>
<evidence type="ECO:0000256" key="2">
    <source>
        <dbReference type="ARBA" id="ARBA00022840"/>
    </source>
</evidence>
<dbReference type="AlphaFoldDB" id="A0A1Z4J9Y1"/>
<dbReference type="EMBL" id="AP018203">
    <property type="protein sequence ID" value="BAY53595.1"/>
    <property type="molecule type" value="Genomic_DNA"/>
</dbReference>
<dbReference type="Pfam" id="PF00069">
    <property type="entry name" value="Pkinase"/>
    <property type="match status" value="1"/>
</dbReference>
<dbReference type="SUPFAM" id="SSF56112">
    <property type="entry name" value="Protein kinase-like (PK-like)"/>
    <property type="match status" value="1"/>
</dbReference>
<keyword evidence="5" id="KW-0808">Transferase</keyword>
<dbReference type="InterPro" id="IPR011009">
    <property type="entry name" value="Kinase-like_dom_sf"/>
</dbReference>